<feature type="region of interest" description="Disordered" evidence="4">
    <location>
        <begin position="1"/>
        <end position="21"/>
    </location>
</feature>
<dbReference type="GeneID" id="13883481"/>
<evidence type="ECO:0000313" key="5">
    <source>
        <dbReference type="EMBL" id="CCF59845.1"/>
    </source>
</evidence>
<dbReference type="RefSeq" id="XP_003958980.1">
    <property type="nucleotide sequence ID" value="XM_003958931.1"/>
</dbReference>
<dbReference type="KEGG" id="kaf:KAFR_0I00640"/>
<dbReference type="FunCoup" id="H2AZP5">
    <property type="interactions" value="90"/>
</dbReference>
<dbReference type="InterPro" id="IPR036322">
    <property type="entry name" value="WD40_repeat_dom_sf"/>
</dbReference>
<dbReference type="InterPro" id="IPR019775">
    <property type="entry name" value="WD40_repeat_CS"/>
</dbReference>
<feature type="repeat" description="WD" evidence="3">
    <location>
        <begin position="194"/>
        <end position="228"/>
    </location>
</feature>
<dbReference type="GO" id="GO:0042393">
    <property type="term" value="F:histone binding"/>
    <property type="evidence" value="ECO:0007669"/>
    <property type="project" value="TreeGrafter"/>
</dbReference>
<dbReference type="InterPro" id="IPR001680">
    <property type="entry name" value="WD40_rpt"/>
</dbReference>
<dbReference type="SUPFAM" id="SSF50978">
    <property type="entry name" value="WD40 repeat-like"/>
    <property type="match status" value="1"/>
</dbReference>
<dbReference type="Proteomes" id="UP000005220">
    <property type="component" value="Chromosome 9"/>
</dbReference>
<dbReference type="InParanoid" id="H2AZP5"/>
<evidence type="ECO:0000256" key="1">
    <source>
        <dbReference type="ARBA" id="ARBA00022574"/>
    </source>
</evidence>
<feature type="repeat" description="WD" evidence="3">
    <location>
        <begin position="136"/>
        <end position="178"/>
    </location>
</feature>
<dbReference type="eggNOG" id="KOG0266">
    <property type="taxonomic scope" value="Eukaryota"/>
</dbReference>
<dbReference type="GO" id="GO:0048188">
    <property type="term" value="C:Set1C/COMPASS complex"/>
    <property type="evidence" value="ECO:0007669"/>
    <property type="project" value="TreeGrafter"/>
</dbReference>
<dbReference type="InterPro" id="IPR015943">
    <property type="entry name" value="WD40/YVTN_repeat-like_dom_sf"/>
</dbReference>
<dbReference type="PANTHER" id="PTHR22847:SF637">
    <property type="entry name" value="WD REPEAT DOMAIN 5B"/>
    <property type="match status" value="1"/>
</dbReference>
<dbReference type="AlphaFoldDB" id="H2AZP5"/>
<dbReference type="InterPro" id="IPR020472">
    <property type="entry name" value="WD40_PAC1"/>
</dbReference>
<accession>H2AZP5</accession>
<dbReference type="STRING" id="1071382.H2AZP5"/>
<dbReference type="PROSITE" id="PS00678">
    <property type="entry name" value="WD_REPEATS_1"/>
    <property type="match status" value="1"/>
</dbReference>
<evidence type="ECO:0000256" key="4">
    <source>
        <dbReference type="SAM" id="MobiDB-lite"/>
    </source>
</evidence>
<keyword evidence="1 3" id="KW-0853">WD repeat</keyword>
<evidence type="ECO:0000256" key="3">
    <source>
        <dbReference type="PROSITE-ProRule" id="PRU00221"/>
    </source>
</evidence>
<reference evidence="5 6" key="1">
    <citation type="journal article" date="2011" name="Proc. Natl. Acad. Sci. U.S.A.">
        <title>Evolutionary erosion of yeast sex chromosomes by mating-type switching accidents.</title>
        <authorList>
            <person name="Gordon J.L."/>
            <person name="Armisen D."/>
            <person name="Proux-Wera E."/>
            <person name="Oheigeartaigh S.S."/>
            <person name="Byrne K.P."/>
            <person name="Wolfe K.H."/>
        </authorList>
    </citation>
    <scope>NUCLEOTIDE SEQUENCE [LARGE SCALE GENOMIC DNA]</scope>
    <source>
        <strain evidence="6">ATCC 22294 / BCRC 22015 / CBS 2517 / CECT 1963 / NBRC 1671 / NRRL Y-8276</strain>
    </source>
</reference>
<name>H2AZP5_KAZAF</name>
<gene>
    <name evidence="5" type="primary">KAFR0I00640</name>
    <name evidence="5" type="ORF">KAFR_0I00640</name>
</gene>
<dbReference type="PRINTS" id="PR00320">
    <property type="entry name" value="GPROTEINBRPT"/>
</dbReference>
<dbReference type="OrthoDB" id="674604at2759"/>
<dbReference type="PANTHER" id="PTHR22847">
    <property type="entry name" value="WD40 REPEAT PROTEIN"/>
    <property type="match status" value="1"/>
</dbReference>
<sequence>MFQLKRSIGAEHSEEGQSTAAKFSPDGKYLAIIKNLQIVVYDTVEFQIATTLFTTHTSPISDICWSPDSQCVATASNDFTMEIIHLVYGSLHRLISHTAPVLSLCFNGKGNLLFSSSMDESIKIWDVLNGTLMKTISAHSEAVVSIDVPTLDSSVLGSGSYDGLIRIFDTTTGHCLKTLTYDKDWKSETGVVPISNVKFSKNAKYLLVKSLDGIVKIWDCIRGDVVRTFSDGSVKKLKYTCGMDFFYPNDSEPPLVVSGYEQGEVYCWKTDDKTLVQTIPSEHHLESPIINIHCTDKLMCTLSLNGQCHIWQWQQ</sequence>
<dbReference type="Pfam" id="PF00400">
    <property type="entry name" value="WD40"/>
    <property type="match status" value="4"/>
</dbReference>
<organism evidence="5 6">
    <name type="scientific">Kazachstania africana (strain ATCC 22294 / BCRC 22015 / CBS 2517 / CECT 1963 / NBRC 1671 / NRRL Y-8276)</name>
    <name type="common">Yeast</name>
    <name type="synonym">Kluyveromyces africanus</name>
    <dbReference type="NCBI Taxonomy" id="1071382"/>
    <lineage>
        <taxon>Eukaryota</taxon>
        <taxon>Fungi</taxon>
        <taxon>Dikarya</taxon>
        <taxon>Ascomycota</taxon>
        <taxon>Saccharomycotina</taxon>
        <taxon>Saccharomycetes</taxon>
        <taxon>Saccharomycetales</taxon>
        <taxon>Saccharomycetaceae</taxon>
        <taxon>Kazachstania</taxon>
    </lineage>
</organism>
<dbReference type="HOGENOM" id="CLU_000288_57_1_1"/>
<dbReference type="SMART" id="SM00320">
    <property type="entry name" value="WD40"/>
    <property type="match status" value="7"/>
</dbReference>
<dbReference type="Gene3D" id="2.130.10.10">
    <property type="entry name" value="YVTN repeat-like/Quinoprotein amine dehydrogenase"/>
    <property type="match status" value="1"/>
</dbReference>
<dbReference type="EMBL" id="HE650829">
    <property type="protein sequence ID" value="CCF59845.1"/>
    <property type="molecule type" value="Genomic_DNA"/>
</dbReference>
<proteinExistence type="predicted"/>
<feature type="repeat" description="WD" evidence="3">
    <location>
        <begin position="94"/>
        <end position="135"/>
    </location>
</feature>
<protein>
    <submittedName>
        <fullName evidence="5">Uncharacterized protein</fullName>
    </submittedName>
</protein>
<dbReference type="PROSITE" id="PS50294">
    <property type="entry name" value="WD_REPEATS_REGION"/>
    <property type="match status" value="1"/>
</dbReference>
<evidence type="ECO:0000313" key="6">
    <source>
        <dbReference type="Proteomes" id="UP000005220"/>
    </source>
</evidence>
<feature type="repeat" description="WD" evidence="3">
    <location>
        <begin position="53"/>
        <end position="83"/>
    </location>
</feature>
<keyword evidence="2" id="KW-0677">Repeat</keyword>
<keyword evidence="6" id="KW-1185">Reference proteome</keyword>
<dbReference type="PROSITE" id="PS50082">
    <property type="entry name" value="WD_REPEATS_2"/>
    <property type="match status" value="4"/>
</dbReference>
<evidence type="ECO:0000256" key="2">
    <source>
        <dbReference type="ARBA" id="ARBA00022737"/>
    </source>
</evidence>